<comment type="caution">
    <text evidence="1">The sequence shown here is derived from an EMBL/GenBank/DDBJ whole genome shotgun (WGS) entry which is preliminary data.</text>
</comment>
<keyword evidence="2" id="KW-1185">Reference proteome</keyword>
<dbReference type="EMBL" id="QICH01000004">
    <property type="protein sequence ID" value="PXF62444.1"/>
    <property type="molecule type" value="Genomic_DNA"/>
</dbReference>
<sequence>MSNTKKAIKKRVPKSKGITIKVNSQFIEEQEKCQSSNKEIPPTNIYSFSSHGKLISVDKVKGSGVTEVPLNVMLNDTVTLAIGPDHPDKFYTLNELKRFNPEIQQVKVNEKVIDVEFFLPPNRWLCWFLSRCVVPGHVYKDFGAEAPFEDFPIDNATVEVFEVDPFRLWIPKLPEKVIDDLRDVIIELPEPINPPIPPIDPRDIPEPKPFPPEPKPRSLAKMLKADGLQKIKLLKQSPEYKTLQLEAKTQSNFEFRQTLLAKPKLILPFLCYYFPHLVKMHKLTEAVTDECGKFSAVFFRGCNNTDKPDLYFKVKQVVPEKGEVTIYEPKPISCYTHWNYQCGTEVTLRTTHPDAVANSNCGGFPSGRYLVFKSVGVKAMSQIFGCGATTTNSQNIGLLDDGKDPGSPFGGGLYFKADFSPSLRNLGIRYYKISVKGPGTNGIFKPLRHKIYRFYHEQSGDTLVRKSYTLGPDKDGHTDLYEIPDTQAPNHSPWVTFAGSMFQNSTSIGYWDSVESSLEEDLLYHAGKYEVQMQLYNASGEEVDIGSGHFYYLSNESCDPTDPLAQNKAKDLNLVKVESGEHPSLVFQLHIDNNSCAGIIGAPKLDQITAGECCGTLDYDEGSPPVTLPFTASHPNGFATYDFKVKRSAVSLTSLHKDGTATMPGNFDQTGDVSTLMSESLPDTCSEPCQNAAFAEQLHVYAWATNGIHRISGYDAHDFRAFALMKAD</sequence>
<proteinExistence type="predicted"/>
<evidence type="ECO:0000313" key="1">
    <source>
        <dbReference type="EMBL" id="PXF62444.1"/>
    </source>
</evidence>
<protein>
    <submittedName>
        <fullName evidence="1">Uncharacterized protein</fullName>
    </submittedName>
</protein>
<dbReference type="RefSeq" id="WP_110201876.1">
    <property type="nucleotide sequence ID" value="NZ_QICH01000004.1"/>
</dbReference>
<dbReference type="Proteomes" id="UP000247689">
    <property type="component" value="Unassembled WGS sequence"/>
</dbReference>
<evidence type="ECO:0000313" key="2">
    <source>
        <dbReference type="Proteomes" id="UP000247689"/>
    </source>
</evidence>
<organism evidence="1 2">
    <name type="scientific">Kangiella spongicola</name>
    <dbReference type="NCBI Taxonomy" id="796379"/>
    <lineage>
        <taxon>Bacteria</taxon>
        <taxon>Pseudomonadati</taxon>
        <taxon>Pseudomonadota</taxon>
        <taxon>Gammaproteobacteria</taxon>
        <taxon>Kangiellales</taxon>
        <taxon>Kangiellaceae</taxon>
        <taxon>Kangiella</taxon>
    </lineage>
</organism>
<gene>
    <name evidence="1" type="ORF">DL796_11635</name>
</gene>
<name>A0A318D5K6_9GAMM</name>
<dbReference type="AlphaFoldDB" id="A0A318D5K6"/>
<dbReference type="OrthoDB" id="8476943at2"/>
<reference evidence="1 2" key="1">
    <citation type="submission" date="2018-05" db="EMBL/GenBank/DDBJ databases">
        <title>Kangiella spongicola genome sequence.</title>
        <authorList>
            <person name="Maclea K.S."/>
            <person name="Goen A.E."/>
            <person name="Kelley C."/>
            <person name="Underriner A."/>
            <person name="Silverwood T."/>
            <person name="Trachtenberg A.M."/>
        </authorList>
    </citation>
    <scope>NUCLEOTIDE SEQUENCE [LARGE SCALE GENOMIC DNA]</scope>
    <source>
        <strain evidence="1 2">ATCC BAA-2076</strain>
    </source>
</reference>
<accession>A0A318D5K6</accession>